<organism evidence="1 2">
    <name type="scientific">Salvelinus namaycush</name>
    <name type="common">Lake trout</name>
    <name type="synonym">Salmo namaycush</name>
    <dbReference type="NCBI Taxonomy" id="8040"/>
    <lineage>
        <taxon>Eukaryota</taxon>
        <taxon>Metazoa</taxon>
        <taxon>Chordata</taxon>
        <taxon>Craniata</taxon>
        <taxon>Vertebrata</taxon>
        <taxon>Euteleostomi</taxon>
        <taxon>Actinopterygii</taxon>
        <taxon>Neopterygii</taxon>
        <taxon>Teleostei</taxon>
        <taxon>Protacanthopterygii</taxon>
        <taxon>Salmoniformes</taxon>
        <taxon>Salmonidae</taxon>
        <taxon>Salmoninae</taxon>
        <taxon>Salvelinus</taxon>
    </lineage>
</organism>
<gene>
    <name evidence="2" type="primary">LOC120041900</name>
</gene>
<proteinExistence type="predicted"/>
<dbReference type="Proteomes" id="UP000808372">
    <property type="component" value="Unplaced"/>
</dbReference>
<protein>
    <submittedName>
        <fullName evidence="2">Uncharacterized protein LOC120041900 isoform X4</fullName>
    </submittedName>
</protein>
<sequence>MVPSPVPGVHIFIFALADSNDQVIIKLQVMPCNLRFLQNDCLQSLCRALHSWVTRATWSRGGFQASVKATCVLHNFMMMNRRGPAALHHVPEERSAALHHVPEERSAALHHVPEERSAAPHHVPEERSAALHHVPEERSAALHHVPEERSAALHHVPEERSAALHHVPEERSAALQDVARMGANNAAQEAICAGDLHLLLLQRGCCSLATPDYTMHNQRLF</sequence>
<evidence type="ECO:0000313" key="1">
    <source>
        <dbReference type="Proteomes" id="UP000808372"/>
    </source>
</evidence>
<accession>A0A8U0U893</accession>
<keyword evidence="1" id="KW-1185">Reference proteome</keyword>
<evidence type="ECO:0000313" key="2">
    <source>
        <dbReference type="RefSeq" id="XP_038842699.1"/>
    </source>
</evidence>
<reference evidence="2" key="1">
    <citation type="submission" date="2025-08" db="UniProtKB">
        <authorList>
            <consortium name="RefSeq"/>
        </authorList>
    </citation>
    <scope>IDENTIFICATION</scope>
    <source>
        <tissue evidence="2">White muscle</tissue>
    </source>
</reference>
<name>A0A8U0U893_SALNM</name>
<dbReference type="RefSeq" id="XP_038842699.1">
    <property type="nucleotide sequence ID" value="XM_038986771.1"/>
</dbReference>
<dbReference type="AlphaFoldDB" id="A0A8U0U893"/>
<dbReference type="GeneID" id="120041900"/>